<dbReference type="PANTHER" id="PTHR46528">
    <property type="entry name" value="PROTEIN SON"/>
    <property type="match status" value="1"/>
</dbReference>
<evidence type="ECO:0000313" key="2">
    <source>
        <dbReference type="EMBL" id="NXK45847.1"/>
    </source>
</evidence>
<reference evidence="2 3" key="1">
    <citation type="submission" date="2019-09" db="EMBL/GenBank/DDBJ databases">
        <title>Bird 10,000 Genomes (B10K) Project - Family phase.</title>
        <authorList>
            <person name="Zhang G."/>
        </authorList>
    </citation>
    <scope>NUCLEOTIDE SEQUENCE [LARGE SCALE GENOMIC DNA]</scope>
    <source>
        <strain evidence="2">B10K-DU-011-36</strain>
        <tissue evidence="2">Muscle</tissue>
    </source>
</reference>
<sequence>VSGKVEGQPNGDTIPAEQANPSDDTVAGAGSRQNDQIVQKIEEVLSGALDTELQCKSDKNTVNNSTQSTKRSSTAEVEDEIPRKKSKKNKKHKSKKKKKKKKKRKKEKKHKKQPKESKLKMSQATLQLENTNASEISESESNMRGLEATALPLQKEDMKGPAGVLRPTAVVESETLGATSVSLQMEGAKASEEPVKSVVAHTRMEPVTEPEALAEIMHLKTTAEREPKHVETVAEPLVTSKIKSFIVSQSEDMIEYKAVKAVEYSKTTPGPFQEQIVGDSAVL</sequence>
<dbReference type="GO" id="GO:0051726">
    <property type="term" value="P:regulation of cell cycle"/>
    <property type="evidence" value="ECO:0007669"/>
    <property type="project" value="InterPro"/>
</dbReference>
<feature type="region of interest" description="Disordered" evidence="1">
    <location>
        <begin position="53"/>
        <end position="143"/>
    </location>
</feature>
<proteinExistence type="predicted"/>
<feature type="compositionally biased region" description="Polar residues" evidence="1">
    <location>
        <begin position="122"/>
        <end position="142"/>
    </location>
</feature>
<feature type="region of interest" description="Disordered" evidence="1">
    <location>
        <begin position="1"/>
        <end position="38"/>
    </location>
</feature>
<dbReference type="InterPro" id="IPR032922">
    <property type="entry name" value="SON"/>
</dbReference>
<evidence type="ECO:0000256" key="1">
    <source>
        <dbReference type="SAM" id="MobiDB-lite"/>
    </source>
</evidence>
<gene>
    <name evidence="2" type="primary">Son</name>
    <name evidence="2" type="ORF">CHATOR_R12670</name>
</gene>
<dbReference type="Proteomes" id="UP000537522">
    <property type="component" value="Unassembled WGS sequence"/>
</dbReference>
<dbReference type="PANTHER" id="PTHR46528:SF1">
    <property type="entry name" value="PROTEIN SON"/>
    <property type="match status" value="1"/>
</dbReference>
<comment type="caution">
    <text evidence="2">The sequence shown here is derived from an EMBL/GenBank/DDBJ whole genome shotgun (WGS) entry which is preliminary data.</text>
</comment>
<dbReference type="AlphaFoldDB" id="A0A7L0JPX7"/>
<organism evidence="2 3">
    <name type="scientific">Chauna torquata</name>
    <name type="common">Southern screamer</name>
    <dbReference type="NCBI Taxonomy" id="30388"/>
    <lineage>
        <taxon>Eukaryota</taxon>
        <taxon>Metazoa</taxon>
        <taxon>Chordata</taxon>
        <taxon>Craniata</taxon>
        <taxon>Vertebrata</taxon>
        <taxon>Euteleostomi</taxon>
        <taxon>Archelosauria</taxon>
        <taxon>Archosauria</taxon>
        <taxon>Dinosauria</taxon>
        <taxon>Saurischia</taxon>
        <taxon>Theropoda</taxon>
        <taxon>Coelurosauria</taxon>
        <taxon>Aves</taxon>
        <taxon>Neognathae</taxon>
        <taxon>Galloanserae</taxon>
        <taxon>Anseriformes</taxon>
        <taxon>Anhimidae</taxon>
        <taxon>Chauna</taxon>
    </lineage>
</organism>
<dbReference type="EMBL" id="VXAL01003114">
    <property type="protein sequence ID" value="NXK45847.1"/>
    <property type="molecule type" value="Genomic_DNA"/>
</dbReference>
<dbReference type="GO" id="GO:0048024">
    <property type="term" value="P:regulation of mRNA splicing, via spliceosome"/>
    <property type="evidence" value="ECO:0007669"/>
    <property type="project" value="TreeGrafter"/>
</dbReference>
<protein>
    <submittedName>
        <fullName evidence="2">SON protein</fullName>
    </submittedName>
</protein>
<keyword evidence="3" id="KW-1185">Reference proteome</keyword>
<feature type="non-terminal residue" evidence="2">
    <location>
        <position position="283"/>
    </location>
</feature>
<feature type="non-terminal residue" evidence="2">
    <location>
        <position position="1"/>
    </location>
</feature>
<feature type="compositionally biased region" description="Polar residues" evidence="1">
    <location>
        <begin position="60"/>
        <end position="75"/>
    </location>
</feature>
<dbReference type="GO" id="GO:0003723">
    <property type="term" value="F:RNA binding"/>
    <property type="evidence" value="ECO:0007669"/>
    <property type="project" value="InterPro"/>
</dbReference>
<evidence type="ECO:0000313" key="3">
    <source>
        <dbReference type="Proteomes" id="UP000537522"/>
    </source>
</evidence>
<accession>A0A7L0JPX7</accession>
<name>A0A7L0JPX7_CHATO</name>
<feature type="compositionally biased region" description="Basic residues" evidence="1">
    <location>
        <begin position="84"/>
        <end position="113"/>
    </location>
</feature>